<dbReference type="PANTHER" id="PTHR33570:SF2">
    <property type="entry name" value="CARBOXYMUCONOLACTONE DECARBOXYLASE-LIKE DOMAIN-CONTAINING PROTEIN"/>
    <property type="match status" value="1"/>
</dbReference>
<protein>
    <recommendedName>
        <fullName evidence="1">Carboxymuconolactone decarboxylase-like domain-containing protein</fullName>
    </recommendedName>
</protein>
<dbReference type="Gene3D" id="1.20.1290.10">
    <property type="entry name" value="AhpD-like"/>
    <property type="match status" value="1"/>
</dbReference>
<dbReference type="SUPFAM" id="SSF69118">
    <property type="entry name" value="AhpD-like"/>
    <property type="match status" value="1"/>
</dbReference>
<dbReference type="Pfam" id="PF02627">
    <property type="entry name" value="CMD"/>
    <property type="match status" value="2"/>
</dbReference>
<dbReference type="PANTHER" id="PTHR33570">
    <property type="entry name" value="4-CARBOXYMUCONOLACTONE DECARBOXYLASE FAMILY PROTEIN"/>
    <property type="match status" value="1"/>
</dbReference>
<sequence length="218" mass="23698">MQHEESGLSTRQQHIVRIAALTAKGDIPNLKTALNEGLDAGLTVGETKEVLVQMYAYCGFPRSLMGINTLIAVLDERKAQNIHDHQGPQASPITDTRDKYTRGKEILETLTGRTDTGQTSGFGAFSPEIDVFLKEHLFADIFERDILNYQDRELATIAALVSLGGVEPMMQSHMNIGMHVGLTEPQLRQVLSIIESSVGQQEAAAGAGVLDTVLAGRK</sequence>
<accession>A0A433S9F8</accession>
<dbReference type="InterPro" id="IPR029032">
    <property type="entry name" value="AhpD-like"/>
</dbReference>
<feature type="domain" description="Carboxymuconolactone decarboxylase-like" evidence="1">
    <location>
        <begin position="129"/>
        <end position="210"/>
    </location>
</feature>
<dbReference type="GO" id="GO:0051920">
    <property type="term" value="F:peroxiredoxin activity"/>
    <property type="evidence" value="ECO:0007669"/>
    <property type="project" value="InterPro"/>
</dbReference>
<evidence type="ECO:0000313" key="2">
    <source>
        <dbReference type="EMBL" id="RUS65393.1"/>
    </source>
</evidence>
<feature type="domain" description="Carboxymuconolactone decarboxylase-like" evidence="1">
    <location>
        <begin position="5"/>
        <end position="63"/>
    </location>
</feature>
<proteinExistence type="predicted"/>
<name>A0A433S9F8_9BURK</name>
<dbReference type="AlphaFoldDB" id="A0A433S9F8"/>
<evidence type="ECO:0000313" key="3">
    <source>
        <dbReference type="Proteomes" id="UP000286947"/>
    </source>
</evidence>
<dbReference type="InterPro" id="IPR003779">
    <property type="entry name" value="CMD-like"/>
</dbReference>
<dbReference type="InterPro" id="IPR052512">
    <property type="entry name" value="4CMD/NDH-1_regulator"/>
</dbReference>
<dbReference type="EMBL" id="PQSP01000013">
    <property type="protein sequence ID" value="RUS65393.1"/>
    <property type="molecule type" value="Genomic_DNA"/>
</dbReference>
<gene>
    <name evidence="2" type="ORF">CUZ56_02974</name>
</gene>
<comment type="caution">
    <text evidence="2">The sequence shown here is derived from an EMBL/GenBank/DDBJ whole genome shotgun (WGS) entry which is preliminary data.</text>
</comment>
<organism evidence="2 3">
    <name type="scientific">Saezia sanguinis</name>
    <dbReference type="NCBI Taxonomy" id="1965230"/>
    <lineage>
        <taxon>Bacteria</taxon>
        <taxon>Pseudomonadati</taxon>
        <taxon>Pseudomonadota</taxon>
        <taxon>Betaproteobacteria</taxon>
        <taxon>Burkholderiales</taxon>
        <taxon>Saeziaceae</taxon>
        <taxon>Saezia</taxon>
    </lineage>
</organism>
<keyword evidence="3" id="KW-1185">Reference proteome</keyword>
<dbReference type="Proteomes" id="UP000286947">
    <property type="component" value="Unassembled WGS sequence"/>
</dbReference>
<reference evidence="2 3" key="1">
    <citation type="submission" date="2018-01" db="EMBL/GenBank/DDBJ databases">
        <title>Saezia sanguinis gen. nov., sp. nov., in the order Burkholderiales isolated from human blood.</title>
        <authorList>
            <person name="Medina-Pascual M.J."/>
            <person name="Valdezate S."/>
            <person name="Monzon S."/>
            <person name="Cuesta I."/>
            <person name="Carrasco G."/>
            <person name="Villalon P."/>
            <person name="Saez-Nieto J.A."/>
        </authorList>
    </citation>
    <scope>NUCLEOTIDE SEQUENCE [LARGE SCALE GENOMIC DNA]</scope>
    <source>
        <strain evidence="2 3">CNM695-12</strain>
    </source>
</reference>
<evidence type="ECO:0000259" key="1">
    <source>
        <dbReference type="Pfam" id="PF02627"/>
    </source>
</evidence>